<evidence type="ECO:0000256" key="3">
    <source>
        <dbReference type="SAM" id="Phobius"/>
    </source>
</evidence>
<feature type="coiled-coil region" evidence="1">
    <location>
        <begin position="612"/>
        <end position="686"/>
    </location>
</feature>
<protein>
    <submittedName>
        <fullName evidence="4">Uncharacterized protein</fullName>
    </submittedName>
</protein>
<feature type="transmembrane region" description="Helical" evidence="3">
    <location>
        <begin position="1290"/>
        <end position="1308"/>
    </location>
</feature>
<evidence type="ECO:0000313" key="4">
    <source>
        <dbReference type="EMBL" id="KAJ9150049.1"/>
    </source>
</evidence>
<dbReference type="PANTHER" id="PTHR18937">
    <property type="entry name" value="STRUCTURAL MAINTENANCE OF CHROMOSOMES SMC FAMILY MEMBER"/>
    <property type="match status" value="1"/>
</dbReference>
<feature type="coiled-coil region" evidence="1">
    <location>
        <begin position="912"/>
        <end position="1103"/>
    </location>
</feature>
<feature type="region of interest" description="Disordered" evidence="2">
    <location>
        <begin position="1203"/>
        <end position="1280"/>
    </location>
</feature>
<feature type="coiled-coil region" evidence="1">
    <location>
        <begin position="209"/>
        <end position="378"/>
    </location>
</feature>
<gene>
    <name evidence="4" type="ORF">NKR19_g5462</name>
</gene>
<reference evidence="4" key="1">
    <citation type="submission" date="2022-07" db="EMBL/GenBank/DDBJ databases">
        <title>Fungi with potential for degradation of polypropylene.</title>
        <authorList>
            <person name="Gostincar C."/>
        </authorList>
    </citation>
    <scope>NUCLEOTIDE SEQUENCE</scope>
    <source>
        <strain evidence="4">EXF-13287</strain>
    </source>
</reference>
<evidence type="ECO:0000313" key="5">
    <source>
        <dbReference type="Proteomes" id="UP001174691"/>
    </source>
</evidence>
<feature type="region of interest" description="Disordered" evidence="2">
    <location>
        <begin position="504"/>
        <end position="532"/>
    </location>
</feature>
<dbReference type="Gene3D" id="1.20.120.330">
    <property type="entry name" value="Nucleotidyltransferases domain 2"/>
    <property type="match status" value="1"/>
</dbReference>
<keyword evidence="3" id="KW-1133">Transmembrane helix</keyword>
<dbReference type="PANTHER" id="PTHR18937:SF171">
    <property type="entry name" value="SPORULATION PROTEIN SPO15"/>
    <property type="match status" value="1"/>
</dbReference>
<evidence type="ECO:0000256" key="2">
    <source>
        <dbReference type="SAM" id="MobiDB-lite"/>
    </source>
</evidence>
<dbReference type="EMBL" id="JANBVN010000075">
    <property type="protein sequence ID" value="KAJ9150049.1"/>
    <property type="molecule type" value="Genomic_DNA"/>
</dbReference>
<feature type="compositionally biased region" description="Basic and acidic residues" evidence="2">
    <location>
        <begin position="468"/>
        <end position="486"/>
    </location>
</feature>
<feature type="region of interest" description="Disordered" evidence="2">
    <location>
        <begin position="1"/>
        <end position="42"/>
    </location>
</feature>
<comment type="caution">
    <text evidence="4">The sequence shown here is derived from an EMBL/GenBank/DDBJ whole genome shotgun (WGS) entry which is preliminary data.</text>
</comment>
<feature type="compositionally biased region" description="Polar residues" evidence="2">
    <location>
        <begin position="1"/>
        <end position="13"/>
    </location>
</feature>
<evidence type="ECO:0000256" key="1">
    <source>
        <dbReference type="SAM" id="Coils"/>
    </source>
</evidence>
<dbReference type="Proteomes" id="UP001174691">
    <property type="component" value="Unassembled WGS sequence"/>
</dbReference>
<feature type="coiled-coil region" evidence="1">
    <location>
        <begin position="717"/>
        <end position="848"/>
    </location>
</feature>
<organism evidence="4 5">
    <name type="scientific">Coniochaeta hoffmannii</name>
    <dbReference type="NCBI Taxonomy" id="91930"/>
    <lineage>
        <taxon>Eukaryota</taxon>
        <taxon>Fungi</taxon>
        <taxon>Dikarya</taxon>
        <taxon>Ascomycota</taxon>
        <taxon>Pezizomycotina</taxon>
        <taxon>Sordariomycetes</taxon>
        <taxon>Sordariomycetidae</taxon>
        <taxon>Coniochaetales</taxon>
        <taxon>Coniochaetaceae</taxon>
        <taxon>Coniochaeta</taxon>
    </lineage>
</organism>
<feature type="coiled-coil region" evidence="1">
    <location>
        <begin position="1133"/>
        <end position="1188"/>
    </location>
</feature>
<feature type="compositionally biased region" description="Acidic residues" evidence="2">
    <location>
        <begin position="1223"/>
        <end position="1247"/>
    </location>
</feature>
<proteinExistence type="predicted"/>
<keyword evidence="1" id="KW-0175">Coiled coil</keyword>
<keyword evidence="3" id="KW-0812">Transmembrane</keyword>
<sequence>MLPSDTATGTGESASPIHEGDETSQPQDNRPIFSPRAPAPDPALVAAISEQSRAAYVQDGGTLGPTDKVTDVFDLQRQIDTINKLRGPHQQVSDAERSAMEEKLLNLSQGQWYIDVVQLARESGKDTVSLKDFQKMVEERDIIPIDTFRNVLKTNFGTDEQREREKALQAEIDRLKASPPSDKADELGKNLAASKQAIATLQDLSVKARERCNDEKTQLQSEIDQLKQEAAEKDSVGKNKRLKILKEHNEELEEKNQKLEADLQTANEALKNAVNKLILAHKENPQLQQKEDATQALEAQLKEKSQQVEKANEVIRTRNKTIKDLKQIIDSKKQDIRIKEEECAQKLDQQSKQKDAKVETLTAEIKKVREHLSAAERTIKAVTSIDDTLRKDFESLEDDYDKMMGEVDIATEAKKKAEAGKLNLQKDNREKDKLIQQLSKRLEDCERHLQDPQAATIEGSEASNLEKVQNEPDEKGTDSVDLTDKIRQKDMEIAELKEKLKDCEEHRQRIGDSEVTGQAGEKRNINAQGTQTDVEAISVNDRKDGEVQELREALRQCQEHDRKLQDDLDSFYLRQQPLESKGADATQAEEMAKQKQLLAWGQQRAAEFKAEIASLLGDKGELTLRLREAEDRLVARAHSQTSENTPAEPDAVALLKSQLESCRKRVDDLEAEKGRLEAKVKKLDVHMRASVPRNQFDKLKTARDEGVELLLKIQNTLKEYLVQGEGFKARIDSLEKEKSELTEKLQGAQSQLKALQSAPKPSQTDGHMHKINKTLNKQLEERTVALEECNEALSTLREEAVDQAKMLQDITTQLEQCKKHGAELEKKLAFLEEDNSVLGASLDAAREEAANARSSADGGGENPEIEKLKALLVESEQKSSAVILELTQAIEEHGLGGRGQEEDNNFEMDMEKALIEADLASAREERDQANNELGRAQSELTEVKDKLEKASRDLETAKRELMTTRSEQEQAKAIEADLELARKKEDEASNELGRARNELTEVKDRLETANRDLEAARSEQERVKAVHDSLAGTLKAEIDLLKELLGKANLDAQQLETELKECKEHRKQLQGREDREKELEAKLANAEEALKDCDKHRKKLQNAIITLNVHGHLASETGVKGLPSYDPFKPPLQATVEDLQRQLEERNRQLQNLEDEKQKVMESSEQEITRLQTIVEELEAETAAYREVRGKLQMDAEEQISGISEERQPGSHSQNQMPHFQAEEGEDEEEGEEGYEGQDVSSDEDDIPPGTSESHKTLQPLSPVPSAPAPGDHNGKQALPSREAKSSGTWWLWILVLLTFLGIAVYVYNGWYWGIIMKTGYGYYYHGGFDGHQIDFSFAWRQFCSLLGLLFAAGVCTGKAWGGSMPQGFVSALAAAAPMDEMAARRRPRPG</sequence>
<keyword evidence="3" id="KW-0472">Membrane</keyword>
<name>A0AA38VGH8_9PEZI</name>
<keyword evidence="5" id="KW-1185">Reference proteome</keyword>
<accession>A0AA38VGH8</accession>
<feature type="coiled-coil region" evidence="1">
    <location>
        <begin position="540"/>
        <end position="567"/>
    </location>
</feature>
<feature type="region of interest" description="Disordered" evidence="2">
    <location>
        <begin position="447"/>
        <end position="486"/>
    </location>
</feature>